<name>A0AAU9E828_9BACT</name>
<dbReference type="GO" id="GO:0043456">
    <property type="term" value="P:regulation of pentose-phosphate shunt"/>
    <property type="evidence" value="ECO:0007669"/>
    <property type="project" value="TreeGrafter"/>
</dbReference>
<dbReference type="PANTHER" id="PTHR46517">
    <property type="entry name" value="FRUCTOSE-2,6-BISPHOSPHATASE TIGAR"/>
    <property type="match status" value="1"/>
</dbReference>
<feature type="site" description="Transition state stabilizer" evidence="2">
    <location>
        <position position="163"/>
    </location>
</feature>
<accession>A0AAU9E828</accession>
<dbReference type="EMBL" id="AP028679">
    <property type="protein sequence ID" value="BEQ13298.1"/>
    <property type="molecule type" value="Genomic_DNA"/>
</dbReference>
<dbReference type="InterPro" id="IPR051695">
    <property type="entry name" value="Phosphoglycerate_Mutase"/>
</dbReference>
<dbReference type="SUPFAM" id="SSF53254">
    <property type="entry name" value="Phosphoglycerate mutase-like"/>
    <property type="match status" value="1"/>
</dbReference>
<keyword evidence="1" id="KW-0378">Hydrolase</keyword>
<proteinExistence type="predicted"/>
<dbReference type="Proteomes" id="UP001366166">
    <property type="component" value="Chromosome"/>
</dbReference>
<sequence>MARSKLYDKQEFTRLYLWRHPEVLGGTEGIVYGHTDTALSSEGAKQLEGIAAYMSDKKVSAIYGSDLQRSHLVAQAVGGGQQPSREPIVDKDLRELFLGQWEGLSYQTLREQYPEEMKARWDDLAGYRVPGGESLTDLARRVAPAFERIIEGNRGGRVCVIGHAGVNRVFLAGLLGMPLERIFRLDQAYACLNLIDVFDDGVPLVRTLNQKIIS</sequence>
<dbReference type="RefSeq" id="WP_338604865.1">
    <property type="nucleotide sequence ID" value="NZ_AP028679.1"/>
</dbReference>
<dbReference type="InterPro" id="IPR013078">
    <property type="entry name" value="His_Pase_superF_clade-1"/>
</dbReference>
<dbReference type="KEGG" id="dmp:FAK_03640"/>
<dbReference type="SMART" id="SM00855">
    <property type="entry name" value="PGAM"/>
    <property type="match status" value="1"/>
</dbReference>
<dbReference type="Pfam" id="PF00300">
    <property type="entry name" value="His_Phos_1"/>
    <property type="match status" value="1"/>
</dbReference>
<evidence type="ECO:0000313" key="3">
    <source>
        <dbReference type="EMBL" id="BEQ13298.1"/>
    </source>
</evidence>
<dbReference type="GO" id="GO:0004331">
    <property type="term" value="F:fructose-2,6-bisphosphate 2-phosphatase activity"/>
    <property type="evidence" value="ECO:0007669"/>
    <property type="project" value="TreeGrafter"/>
</dbReference>
<evidence type="ECO:0000256" key="2">
    <source>
        <dbReference type="PIRSR" id="PIRSR613078-3"/>
    </source>
</evidence>
<dbReference type="GO" id="GO:0045820">
    <property type="term" value="P:negative regulation of glycolytic process"/>
    <property type="evidence" value="ECO:0007669"/>
    <property type="project" value="TreeGrafter"/>
</dbReference>
<organism evidence="3 4">
    <name type="scientific">Desulfoferula mesophila</name>
    <dbReference type="NCBI Taxonomy" id="3058419"/>
    <lineage>
        <taxon>Bacteria</taxon>
        <taxon>Pseudomonadati</taxon>
        <taxon>Thermodesulfobacteriota</taxon>
        <taxon>Desulfarculia</taxon>
        <taxon>Desulfarculales</taxon>
        <taxon>Desulfarculaceae</taxon>
        <taxon>Desulfoferula</taxon>
    </lineage>
</organism>
<gene>
    <name evidence="3" type="primary">cobC</name>
    <name evidence="3" type="ORF">FAK_03640</name>
</gene>
<dbReference type="InterPro" id="IPR029033">
    <property type="entry name" value="His_PPase_superfam"/>
</dbReference>
<protein>
    <submittedName>
        <fullName evidence="3">Alpha-ribazole phosphatase</fullName>
    </submittedName>
</protein>
<dbReference type="PIRSF" id="PIRSF000709">
    <property type="entry name" value="6PFK_2-Ptase"/>
    <property type="match status" value="1"/>
</dbReference>
<keyword evidence="4" id="KW-1185">Reference proteome</keyword>
<dbReference type="CDD" id="cd07067">
    <property type="entry name" value="HP_PGM_like"/>
    <property type="match status" value="1"/>
</dbReference>
<dbReference type="PANTHER" id="PTHR46517:SF1">
    <property type="entry name" value="FRUCTOSE-2,6-BISPHOSPHATASE TIGAR"/>
    <property type="match status" value="1"/>
</dbReference>
<dbReference type="AlphaFoldDB" id="A0AAU9E828"/>
<dbReference type="GO" id="GO:0005829">
    <property type="term" value="C:cytosol"/>
    <property type="evidence" value="ECO:0007669"/>
    <property type="project" value="TreeGrafter"/>
</dbReference>
<reference evidence="4" key="1">
    <citation type="journal article" date="2023" name="Arch. Microbiol.">
        <title>Desulfoferula mesophilus gen. nov. sp. nov., a mesophilic sulfate-reducing bacterium isolated from a brackish lake sediment.</title>
        <authorList>
            <person name="Watanabe T."/>
            <person name="Yabe T."/>
            <person name="Tsuji J.M."/>
            <person name="Fukui M."/>
        </authorList>
    </citation>
    <scope>NUCLEOTIDE SEQUENCE [LARGE SCALE GENOMIC DNA]</scope>
    <source>
        <strain evidence="4">12FAK</strain>
    </source>
</reference>
<evidence type="ECO:0000313" key="4">
    <source>
        <dbReference type="Proteomes" id="UP001366166"/>
    </source>
</evidence>
<dbReference type="Gene3D" id="3.40.50.1240">
    <property type="entry name" value="Phosphoglycerate mutase-like"/>
    <property type="match status" value="1"/>
</dbReference>
<evidence type="ECO:0000256" key="1">
    <source>
        <dbReference type="ARBA" id="ARBA00022801"/>
    </source>
</evidence>